<dbReference type="Gene3D" id="3.40.50.150">
    <property type="entry name" value="Vaccinia Virus protein VP39"/>
    <property type="match status" value="1"/>
</dbReference>
<protein>
    <recommendedName>
        <fullName evidence="2">Methyltransferase type 11 domain-containing protein</fullName>
    </recommendedName>
</protein>
<dbReference type="InterPro" id="IPR050447">
    <property type="entry name" value="Erg6_SMT_methyltransf"/>
</dbReference>
<feature type="domain" description="Methyltransferase type 11" evidence="2">
    <location>
        <begin position="70"/>
        <end position="168"/>
    </location>
</feature>
<keyword evidence="1" id="KW-0808">Transferase</keyword>
<dbReference type="PANTHER" id="PTHR44068:SF1">
    <property type="entry name" value="HYPOTHETICAL LOC100005854"/>
    <property type="match status" value="1"/>
</dbReference>
<name>A0ABN3DYD3_9ACTN</name>
<comment type="caution">
    <text evidence="3">The sequence shown here is derived from an EMBL/GenBank/DDBJ whole genome shotgun (WGS) entry which is preliminary data.</text>
</comment>
<dbReference type="InterPro" id="IPR013216">
    <property type="entry name" value="Methyltransf_11"/>
</dbReference>
<keyword evidence="4" id="KW-1185">Reference proteome</keyword>
<organism evidence="3 4">
    <name type="scientific">Streptomyces indiaensis</name>
    <dbReference type="NCBI Taxonomy" id="284033"/>
    <lineage>
        <taxon>Bacteria</taxon>
        <taxon>Bacillati</taxon>
        <taxon>Actinomycetota</taxon>
        <taxon>Actinomycetes</taxon>
        <taxon>Kitasatosporales</taxon>
        <taxon>Streptomycetaceae</taxon>
        <taxon>Streptomyces</taxon>
    </lineage>
</organism>
<dbReference type="RefSeq" id="WP_234847082.1">
    <property type="nucleotide sequence ID" value="NZ_BAAART010000097.1"/>
</dbReference>
<evidence type="ECO:0000313" key="4">
    <source>
        <dbReference type="Proteomes" id="UP001501474"/>
    </source>
</evidence>
<reference evidence="3 4" key="1">
    <citation type="journal article" date="2019" name="Int. J. Syst. Evol. Microbiol.">
        <title>The Global Catalogue of Microorganisms (GCM) 10K type strain sequencing project: providing services to taxonomists for standard genome sequencing and annotation.</title>
        <authorList>
            <consortium name="The Broad Institute Genomics Platform"/>
            <consortium name="The Broad Institute Genome Sequencing Center for Infectious Disease"/>
            <person name="Wu L."/>
            <person name="Ma J."/>
        </authorList>
    </citation>
    <scope>NUCLEOTIDE SEQUENCE [LARGE SCALE GENOMIC DNA]</scope>
    <source>
        <strain evidence="3 4">JCM 3053</strain>
    </source>
</reference>
<dbReference type="Pfam" id="PF08241">
    <property type="entry name" value="Methyltransf_11"/>
    <property type="match status" value="1"/>
</dbReference>
<proteinExistence type="predicted"/>
<evidence type="ECO:0000313" key="3">
    <source>
        <dbReference type="EMBL" id="GAA2244444.1"/>
    </source>
</evidence>
<dbReference type="InterPro" id="IPR029063">
    <property type="entry name" value="SAM-dependent_MTases_sf"/>
</dbReference>
<sequence length="253" mass="27998">MTQATDTLAAEARYRPVLENQSKSPTLRGIYEHVYGPDYPQDIDPFGFLTRSELRYIADRLELAPGGRLVDLGCGRGGPGMWLAREAGAELVGLDVAPEGVAEARSRVAEFGLEGRARFKAASCTDTGEADEVFDAAVSIDVLWMITDKVAAFREIARLLRPGGRLVFSTWQPEYLDYGWFLEAASLTEVNRLHVEGWRDRQAAIYEEILRRRDALSEELGDEAAAVLFDEATETPALLPTTQRIIMTATRTG</sequence>
<evidence type="ECO:0000256" key="1">
    <source>
        <dbReference type="ARBA" id="ARBA00022679"/>
    </source>
</evidence>
<gene>
    <name evidence="3" type="ORF">GCM10010104_45790</name>
</gene>
<dbReference type="CDD" id="cd02440">
    <property type="entry name" value="AdoMet_MTases"/>
    <property type="match status" value="1"/>
</dbReference>
<dbReference type="Proteomes" id="UP001501474">
    <property type="component" value="Unassembled WGS sequence"/>
</dbReference>
<dbReference type="EMBL" id="BAAART010000097">
    <property type="protein sequence ID" value="GAA2244444.1"/>
    <property type="molecule type" value="Genomic_DNA"/>
</dbReference>
<dbReference type="SUPFAM" id="SSF53335">
    <property type="entry name" value="S-adenosyl-L-methionine-dependent methyltransferases"/>
    <property type="match status" value="1"/>
</dbReference>
<accession>A0ABN3DYD3</accession>
<dbReference type="PANTHER" id="PTHR44068">
    <property type="entry name" value="ZGC:194242"/>
    <property type="match status" value="1"/>
</dbReference>
<evidence type="ECO:0000259" key="2">
    <source>
        <dbReference type="Pfam" id="PF08241"/>
    </source>
</evidence>